<feature type="transmembrane region" description="Helical" evidence="9">
    <location>
        <begin position="415"/>
        <end position="437"/>
    </location>
</feature>
<evidence type="ECO:0000259" key="11">
    <source>
        <dbReference type="Pfam" id="PF12537"/>
    </source>
</evidence>
<gene>
    <name evidence="12" type="ORF">OKIOD_LOCUS7788</name>
</gene>
<evidence type="ECO:0000313" key="12">
    <source>
        <dbReference type="EMBL" id="CAG5099077.1"/>
    </source>
</evidence>
<dbReference type="InterPro" id="IPR015672">
    <property type="entry name" value="GPHR/GTG"/>
</dbReference>
<feature type="transmembrane region" description="Helical" evidence="9">
    <location>
        <begin position="111"/>
        <end position="131"/>
    </location>
</feature>
<evidence type="ECO:0000256" key="8">
    <source>
        <dbReference type="ARBA" id="ARBA00044702"/>
    </source>
</evidence>
<evidence type="ECO:0000256" key="2">
    <source>
        <dbReference type="ARBA" id="ARBA00009478"/>
    </source>
</evidence>
<evidence type="ECO:0000256" key="1">
    <source>
        <dbReference type="ARBA" id="ARBA00004141"/>
    </source>
</evidence>
<dbReference type="InterPro" id="IPR025969">
    <property type="entry name" value="ABA_GPCR_dom"/>
</dbReference>
<feature type="transmembrane region" description="Helical" evidence="9">
    <location>
        <begin position="332"/>
        <end position="353"/>
    </location>
</feature>
<keyword evidence="5 9" id="KW-0472">Membrane</keyword>
<feature type="domain" description="Golgi pH regulator conserved" evidence="11">
    <location>
        <begin position="137"/>
        <end position="202"/>
    </location>
</feature>
<dbReference type="PANTHER" id="PTHR15948:SF0">
    <property type="entry name" value="GOLGI PH REGULATOR A-RELATED"/>
    <property type="match status" value="1"/>
</dbReference>
<feature type="domain" description="Abscisic acid G-protein coupled receptor-like" evidence="10">
    <location>
        <begin position="270"/>
        <end position="440"/>
    </location>
</feature>
<evidence type="ECO:0000256" key="4">
    <source>
        <dbReference type="ARBA" id="ARBA00022989"/>
    </source>
</evidence>
<protein>
    <submittedName>
        <fullName evidence="12">Oidioi.mRNA.OKI2018_I69.XSR.g16230.t1.cds</fullName>
    </submittedName>
</protein>
<feature type="transmembrane region" description="Helical" evidence="9">
    <location>
        <begin position="373"/>
        <end position="395"/>
    </location>
</feature>
<keyword evidence="13" id="KW-1185">Reference proteome</keyword>
<dbReference type="Pfam" id="PF12430">
    <property type="entry name" value="ABA_GPCR"/>
    <property type="match status" value="1"/>
</dbReference>
<comment type="subcellular location">
    <subcellularLocation>
        <location evidence="1">Membrane</location>
        <topology evidence="1">Multi-pass membrane protein</topology>
    </subcellularLocation>
</comment>
<name>A0ABN7SKB5_OIKDI</name>
<evidence type="ECO:0000256" key="9">
    <source>
        <dbReference type="SAM" id="Phobius"/>
    </source>
</evidence>
<comment type="catalytic activity">
    <reaction evidence="8">
        <text>fluoride(in) = fluoride(out)</text>
        <dbReference type="Rhea" id="RHEA:76159"/>
        <dbReference type="ChEBI" id="CHEBI:17051"/>
    </reaction>
</comment>
<evidence type="ECO:0000259" key="10">
    <source>
        <dbReference type="Pfam" id="PF12430"/>
    </source>
</evidence>
<keyword evidence="4 9" id="KW-1133">Transmembrane helix</keyword>
<dbReference type="EMBL" id="OU015569">
    <property type="protein sequence ID" value="CAG5099077.1"/>
    <property type="molecule type" value="Genomic_DNA"/>
</dbReference>
<dbReference type="InterPro" id="IPR022535">
    <property type="entry name" value="Golgi_pH-regulator_cons_dom"/>
</dbReference>
<dbReference type="Pfam" id="PF12537">
    <property type="entry name" value="GPHR_N"/>
    <property type="match status" value="1"/>
</dbReference>
<dbReference type="Proteomes" id="UP001158576">
    <property type="component" value="Chromosome XSR"/>
</dbReference>
<keyword evidence="3 9" id="KW-0812">Transmembrane</keyword>
<accession>A0ABN7SKB5</accession>
<comment type="catalytic activity">
    <reaction evidence="6">
        <text>iodide(out) = iodide(in)</text>
        <dbReference type="Rhea" id="RHEA:66324"/>
        <dbReference type="ChEBI" id="CHEBI:16382"/>
    </reaction>
</comment>
<feature type="transmembrane region" description="Helical" evidence="9">
    <location>
        <begin position="42"/>
        <end position="60"/>
    </location>
</feature>
<feature type="transmembrane region" description="Helical" evidence="9">
    <location>
        <begin position="281"/>
        <end position="303"/>
    </location>
</feature>
<evidence type="ECO:0000256" key="7">
    <source>
        <dbReference type="ARBA" id="ARBA00035085"/>
    </source>
</evidence>
<reference evidence="12 13" key="1">
    <citation type="submission" date="2021-04" db="EMBL/GenBank/DDBJ databases">
        <authorList>
            <person name="Bliznina A."/>
        </authorList>
    </citation>
    <scope>NUCLEOTIDE SEQUENCE [LARGE SCALE GENOMIC DNA]</scope>
</reference>
<feature type="transmembrane region" description="Helical" evidence="9">
    <location>
        <begin position="6"/>
        <end position="30"/>
    </location>
</feature>
<proteinExistence type="inferred from homology"/>
<comment type="catalytic activity">
    <reaction evidence="7">
        <text>bromide(in) = bromide(out)</text>
        <dbReference type="Rhea" id="RHEA:75383"/>
        <dbReference type="ChEBI" id="CHEBI:15858"/>
    </reaction>
</comment>
<feature type="transmembrane region" description="Helical" evidence="9">
    <location>
        <begin position="143"/>
        <end position="163"/>
    </location>
</feature>
<feature type="transmembrane region" description="Helical" evidence="9">
    <location>
        <begin position="80"/>
        <end position="99"/>
    </location>
</feature>
<evidence type="ECO:0000313" key="13">
    <source>
        <dbReference type="Proteomes" id="UP001158576"/>
    </source>
</evidence>
<sequence length="461" mass="53720">MSFSTDTFFMFAVMLFAFCFGWVFFLHYLFKNYECHNRGAQIIFSSVFCLSFSLLVLIIFEILDILNRDSRKLHWKVNLFLILFECVVIIPYSIFYFLCNIHPFFFRYRRGAAIIGLLLWLWIFWSFGSPFPFKVTGLMEPVISRVGVLGVTMMAILSGFGAVNSPYTYSAYFLRQVTEDDIECIEKKLLNTFNVIVSKKKRFAQIRHEAYSRHERPATSGWFSSMRSPPAPPVSIPKEEIHELNSYEELSRQLYLELVDLHNTKKRISESKTIKGRWFNFLGYFFSIYCAYKIFMCTINIIFDRVGKKDPITQGSEILTQRLGMDVDLTAFAQPLSFVMVGVLVLTSIRGLLINLTKFFYAISSSETSNAIVMFFAQLMGMYFVSSVLLMRMNVPPEYREIITEVLGESLQFKFYHRWFDIIFLISALLSILFLYIAHKQAPEKMMDKNLAQFKLSSAFD</sequence>
<evidence type="ECO:0000256" key="6">
    <source>
        <dbReference type="ARBA" id="ARBA00024145"/>
    </source>
</evidence>
<evidence type="ECO:0000256" key="3">
    <source>
        <dbReference type="ARBA" id="ARBA00022692"/>
    </source>
</evidence>
<organism evidence="12 13">
    <name type="scientific">Oikopleura dioica</name>
    <name type="common">Tunicate</name>
    <dbReference type="NCBI Taxonomy" id="34765"/>
    <lineage>
        <taxon>Eukaryota</taxon>
        <taxon>Metazoa</taxon>
        <taxon>Chordata</taxon>
        <taxon>Tunicata</taxon>
        <taxon>Appendicularia</taxon>
        <taxon>Copelata</taxon>
        <taxon>Oikopleuridae</taxon>
        <taxon>Oikopleura</taxon>
    </lineage>
</organism>
<comment type="similarity">
    <text evidence="2">Belongs to the Golgi pH regulator (TC 1.A.38) family.</text>
</comment>
<evidence type="ECO:0000256" key="5">
    <source>
        <dbReference type="ARBA" id="ARBA00023136"/>
    </source>
</evidence>
<dbReference type="PANTHER" id="PTHR15948">
    <property type="entry name" value="G-PROTEIN COUPLED RECEPTOR 89-RELATED"/>
    <property type="match status" value="1"/>
</dbReference>